<gene>
    <name evidence="2" type="ORF">HNR50_000060</name>
</gene>
<evidence type="ECO:0000313" key="3">
    <source>
        <dbReference type="Proteomes" id="UP000587760"/>
    </source>
</evidence>
<protein>
    <recommendedName>
        <fullName evidence="4">Lipoprotein</fullName>
    </recommendedName>
</protein>
<feature type="chain" id="PRO_5032434171" description="Lipoprotein" evidence="1">
    <location>
        <begin position="21"/>
        <end position="166"/>
    </location>
</feature>
<evidence type="ECO:0008006" key="4">
    <source>
        <dbReference type="Google" id="ProtNLM"/>
    </source>
</evidence>
<reference evidence="2 3" key="1">
    <citation type="submission" date="2020-08" db="EMBL/GenBank/DDBJ databases">
        <title>Genomic Encyclopedia of Type Strains, Phase IV (KMG-IV): sequencing the most valuable type-strain genomes for metagenomic binning, comparative biology and taxonomic classification.</title>
        <authorList>
            <person name="Goeker M."/>
        </authorList>
    </citation>
    <scope>NUCLEOTIDE SEQUENCE [LARGE SCALE GENOMIC DNA]</scope>
    <source>
        <strain evidence="2 3">DSM 2461</strain>
    </source>
</reference>
<keyword evidence="1" id="KW-0732">Signal</keyword>
<keyword evidence="3" id="KW-1185">Reference proteome</keyword>
<organism evidence="2 3">
    <name type="scientific">Spirochaeta isovalerica</name>
    <dbReference type="NCBI Taxonomy" id="150"/>
    <lineage>
        <taxon>Bacteria</taxon>
        <taxon>Pseudomonadati</taxon>
        <taxon>Spirochaetota</taxon>
        <taxon>Spirochaetia</taxon>
        <taxon>Spirochaetales</taxon>
        <taxon>Spirochaetaceae</taxon>
        <taxon>Spirochaeta</taxon>
    </lineage>
</organism>
<evidence type="ECO:0000313" key="2">
    <source>
        <dbReference type="EMBL" id="MBB6478427.1"/>
    </source>
</evidence>
<dbReference type="AlphaFoldDB" id="A0A841R5J6"/>
<evidence type="ECO:0000256" key="1">
    <source>
        <dbReference type="SAM" id="SignalP"/>
    </source>
</evidence>
<proteinExistence type="predicted"/>
<comment type="caution">
    <text evidence="2">The sequence shown here is derived from an EMBL/GenBank/DDBJ whole genome shotgun (WGS) entry which is preliminary data.</text>
</comment>
<feature type="signal peptide" evidence="1">
    <location>
        <begin position="1"/>
        <end position="20"/>
    </location>
</feature>
<accession>A0A841R5J6</accession>
<name>A0A841R5J6_9SPIO</name>
<dbReference type="Proteomes" id="UP000587760">
    <property type="component" value="Unassembled WGS sequence"/>
</dbReference>
<sequence length="166" mass="18884">MRKVIFIYCLILLSVPFLFADETKEETLARILKEAVSISVHSQIVLQGNDKYWESDITKVTIPGRAVTLLFETESEKLSIELTPFKSESDDGVSYTLTAVSQFWHEDSEGVQFRSSFKSISLLPGELILFYPLGLKTQEVLSGGNLHMEMGIRIEPYRTEKEEQTD</sequence>
<dbReference type="RefSeq" id="WP_184742257.1">
    <property type="nucleotide sequence ID" value="NZ_JACHGJ010000001.1"/>
</dbReference>
<dbReference type="EMBL" id="JACHGJ010000001">
    <property type="protein sequence ID" value="MBB6478427.1"/>
    <property type="molecule type" value="Genomic_DNA"/>
</dbReference>